<comment type="caution">
    <text evidence="5">The sequence shown here is derived from an EMBL/GenBank/DDBJ whole genome shotgun (WGS) entry which is preliminary data.</text>
</comment>
<evidence type="ECO:0000256" key="2">
    <source>
        <dbReference type="ARBA" id="ARBA00022857"/>
    </source>
</evidence>
<dbReference type="PANTHER" id="PTHR43490:SF99">
    <property type="entry name" value="SHORT-CHAIN DEHYDROGENASE_REDUCTASE"/>
    <property type="match status" value="1"/>
</dbReference>
<dbReference type="PROSITE" id="PS00061">
    <property type="entry name" value="ADH_SHORT"/>
    <property type="match status" value="1"/>
</dbReference>
<evidence type="ECO:0000256" key="4">
    <source>
        <dbReference type="RuleBase" id="RU000363"/>
    </source>
</evidence>
<dbReference type="InterPro" id="IPR036291">
    <property type="entry name" value="NAD(P)-bd_dom_sf"/>
</dbReference>
<dbReference type="CDD" id="cd05324">
    <property type="entry name" value="carb_red_PTCR-like_SDR_c"/>
    <property type="match status" value="1"/>
</dbReference>
<dbReference type="Gene3D" id="3.40.50.720">
    <property type="entry name" value="NAD(P)-binding Rossmann-like Domain"/>
    <property type="match status" value="1"/>
</dbReference>
<dbReference type="Proteomes" id="UP001501000">
    <property type="component" value="Unassembled WGS sequence"/>
</dbReference>
<dbReference type="InterPro" id="IPR045313">
    <property type="entry name" value="CBR1-like"/>
</dbReference>
<protein>
    <submittedName>
        <fullName evidence="5">SDR family oxidoreductase</fullName>
    </submittedName>
</protein>
<reference evidence="6" key="1">
    <citation type="journal article" date="2019" name="Int. J. Syst. Evol. Microbiol.">
        <title>The Global Catalogue of Microorganisms (GCM) 10K type strain sequencing project: providing services to taxonomists for standard genome sequencing and annotation.</title>
        <authorList>
            <consortium name="The Broad Institute Genomics Platform"/>
            <consortium name="The Broad Institute Genome Sequencing Center for Infectious Disease"/>
            <person name="Wu L."/>
            <person name="Ma J."/>
        </authorList>
    </citation>
    <scope>NUCLEOTIDE SEQUENCE [LARGE SCALE GENOMIC DNA]</scope>
    <source>
        <strain evidence="6">JCM 16956</strain>
    </source>
</reference>
<keyword evidence="2" id="KW-0521">NADP</keyword>
<keyword evidence="3" id="KW-0560">Oxidoreductase</keyword>
<evidence type="ECO:0000256" key="3">
    <source>
        <dbReference type="ARBA" id="ARBA00023002"/>
    </source>
</evidence>
<dbReference type="InterPro" id="IPR002347">
    <property type="entry name" value="SDR_fam"/>
</dbReference>
<evidence type="ECO:0000256" key="1">
    <source>
        <dbReference type="ARBA" id="ARBA00006484"/>
    </source>
</evidence>
<organism evidence="5 6">
    <name type="scientific">Streptomyces gulbargensis</name>
    <dbReference type="NCBI Taxonomy" id="364901"/>
    <lineage>
        <taxon>Bacteria</taxon>
        <taxon>Bacillati</taxon>
        <taxon>Actinomycetota</taxon>
        <taxon>Actinomycetes</taxon>
        <taxon>Kitasatosporales</taxon>
        <taxon>Streptomycetaceae</taxon>
        <taxon>Streptomyces</taxon>
    </lineage>
</organism>
<proteinExistence type="inferred from homology"/>
<gene>
    <name evidence="5" type="ORF">GCM10022244_30600</name>
</gene>
<dbReference type="InterPro" id="IPR020904">
    <property type="entry name" value="Sc_DH/Rdtase_CS"/>
</dbReference>
<dbReference type="Pfam" id="PF00106">
    <property type="entry name" value="adh_short"/>
    <property type="match status" value="1"/>
</dbReference>
<dbReference type="PRINTS" id="PR00080">
    <property type="entry name" value="SDRFAMILY"/>
</dbReference>
<dbReference type="PANTHER" id="PTHR43490">
    <property type="entry name" value="(+)-NEOMENTHOL DEHYDROGENASE"/>
    <property type="match status" value="1"/>
</dbReference>
<evidence type="ECO:0000313" key="6">
    <source>
        <dbReference type="Proteomes" id="UP001501000"/>
    </source>
</evidence>
<sequence length="295" mass="31091">MAPTRPGAVGRFRLPRPARRRVHETYVRGRGRLRPGPDPATRGEGIACGLLQMVRAEGESMNTAAPVSLVTGANRGIGRETARQLAALGHTVLLCARRQADAERAAADLALDGPGTWMPYRLDVTDAAGVTSLAHQLEADFGRLDVLVNNAAINYDTDQRAVSADLDDVRRTLETNLFGAWRTAQAFLPLLRRSARARVVNVSSGSGSLEHMSGGTPAYGVSKAALNALTRKLADELAPERILVNAVCPGWIATDMGGPGGGPVEQGAAGVVWAATLPDSGPTGGFFRDGEPLAW</sequence>
<evidence type="ECO:0000313" key="5">
    <source>
        <dbReference type="EMBL" id="GAA3919367.1"/>
    </source>
</evidence>
<keyword evidence="6" id="KW-1185">Reference proteome</keyword>
<dbReference type="EMBL" id="BAABAJ010000008">
    <property type="protein sequence ID" value="GAA3919367.1"/>
    <property type="molecule type" value="Genomic_DNA"/>
</dbReference>
<dbReference type="SUPFAM" id="SSF51735">
    <property type="entry name" value="NAD(P)-binding Rossmann-fold domains"/>
    <property type="match status" value="1"/>
</dbReference>
<comment type="similarity">
    <text evidence="1 4">Belongs to the short-chain dehydrogenases/reductases (SDR) family.</text>
</comment>
<name>A0ABP7ME79_9ACTN</name>
<dbReference type="PRINTS" id="PR00081">
    <property type="entry name" value="GDHRDH"/>
</dbReference>
<accession>A0ABP7ME79</accession>